<feature type="compositionally biased region" description="Basic and acidic residues" evidence="1">
    <location>
        <begin position="364"/>
        <end position="375"/>
    </location>
</feature>
<dbReference type="KEGG" id="vg:16606511"/>
<name>S4VVQ0_9VIRU</name>
<evidence type="ECO:0000313" key="2">
    <source>
        <dbReference type="EMBL" id="AGO84724.1"/>
    </source>
</evidence>
<organism evidence="2 3">
    <name type="scientific">Pandoravirus salinus</name>
    <dbReference type="NCBI Taxonomy" id="1349410"/>
    <lineage>
        <taxon>Viruses</taxon>
        <taxon>Pandoravirus</taxon>
    </lineage>
</organism>
<proteinExistence type="predicted"/>
<reference evidence="2 3" key="1">
    <citation type="journal article" date="2013" name="Science">
        <title>Pandoraviruses: amoeba viruses with genomes up to 2.5 Mb reaching that of parasitic eukaryotes.</title>
        <authorList>
            <person name="Philippe N."/>
            <person name="Legendre M."/>
            <person name="Doutre G."/>
            <person name="Coute Y."/>
            <person name="Poirot O."/>
            <person name="Lescot M."/>
            <person name="Arslan D."/>
            <person name="Seltzer V."/>
            <person name="Bertaux L."/>
            <person name="Bruley C."/>
            <person name="Garin J."/>
            <person name="Claverie J.M."/>
            <person name="Abergel C."/>
        </authorList>
    </citation>
    <scope>NUCLEOTIDE SEQUENCE [LARGE SCALE GENOMIC DNA]</scope>
</reference>
<dbReference type="InterPro" id="IPR036047">
    <property type="entry name" value="F-box-like_dom_sf"/>
</dbReference>
<dbReference type="SUPFAM" id="SSF81383">
    <property type="entry name" value="F-box domain"/>
    <property type="match status" value="1"/>
</dbReference>
<dbReference type="GeneID" id="16606511"/>
<keyword evidence="3" id="KW-1185">Reference proteome</keyword>
<accession>S4VVQ0</accession>
<dbReference type="RefSeq" id="YP_008437797.1">
    <property type="nucleotide sequence ID" value="NC_022098.1"/>
</dbReference>
<evidence type="ECO:0000313" key="3">
    <source>
        <dbReference type="Proteomes" id="UP000204584"/>
    </source>
</evidence>
<dbReference type="Proteomes" id="UP000204584">
    <property type="component" value="Segment"/>
</dbReference>
<protein>
    <submittedName>
        <fullName evidence="2">F-box domain containing protein</fullName>
    </submittedName>
</protein>
<gene>
    <name evidence="2" type="ORF">psal_cds_741</name>
</gene>
<feature type="region of interest" description="Disordered" evidence="1">
    <location>
        <begin position="358"/>
        <end position="399"/>
    </location>
</feature>
<feature type="compositionally biased region" description="Basic and acidic residues" evidence="1">
    <location>
        <begin position="319"/>
        <end position="331"/>
    </location>
</feature>
<evidence type="ECO:0000256" key="1">
    <source>
        <dbReference type="SAM" id="MobiDB-lite"/>
    </source>
</evidence>
<dbReference type="EMBL" id="KC977571">
    <property type="protein sequence ID" value="AGO84724.1"/>
    <property type="molecule type" value="Genomic_DNA"/>
</dbReference>
<feature type="region of interest" description="Disordered" evidence="1">
    <location>
        <begin position="319"/>
        <end position="338"/>
    </location>
</feature>
<sequence>MDVVVAFDALPDEMLCAVLWWLPPRWLWLASFVSDRWRQCAESVGPRTLWLPGTSSRCSREIRFFSDEAAARIGALLMDEAAGEGRTSVVLWLHRRLHIRWTSHTVRAAALGGHKHTIDCMRGQRSLPLPVNKACLLAALIGGPDMRIVDTIHEVGQPWAPLVMAVAVALGKRRKVSALHRAGCPHDGLAVALALATDRRDLLDVMAVPKDEIERATCALEAVPYCRQRHARKRYAHLVCDVAVQGLHGHDLARAILRTRDTRARGMQSCRHHSPWRCTSDTGDSAAATATAATIDAPIWGPLLWSGFIMAGHYRSDTHHAQCSDRPDRRQTSPPASTRDDLQAWMYNLHTQITDQQLTSLGRISRDSRDRESQARRRHPLPTVRPRTPPKERHRARNR</sequence>